<dbReference type="Proteomes" id="UP000789901">
    <property type="component" value="Unassembled WGS sequence"/>
</dbReference>
<sequence>DEVQKNWKRPDVIKFLEENKVELDLDDTHIQILKDNHVSGPAFLKLTLEKLLASPYKLPGGPAEVIAELVSKIKGDDQ</sequence>
<dbReference type="Gene3D" id="1.10.150.50">
    <property type="entry name" value="Transcription Factor, Ets-1"/>
    <property type="match status" value="1"/>
</dbReference>
<gene>
    <name evidence="1" type="ORF">GMARGA_LOCUS41552</name>
</gene>
<feature type="non-terminal residue" evidence="1">
    <location>
        <position position="78"/>
    </location>
</feature>
<evidence type="ECO:0000313" key="2">
    <source>
        <dbReference type="Proteomes" id="UP000789901"/>
    </source>
</evidence>
<reference evidence="1 2" key="1">
    <citation type="submission" date="2021-06" db="EMBL/GenBank/DDBJ databases">
        <authorList>
            <person name="Kallberg Y."/>
            <person name="Tangrot J."/>
            <person name="Rosling A."/>
        </authorList>
    </citation>
    <scope>NUCLEOTIDE SEQUENCE [LARGE SCALE GENOMIC DNA]</scope>
    <source>
        <strain evidence="1 2">120-4 pot B 10/14</strain>
    </source>
</reference>
<protein>
    <submittedName>
        <fullName evidence="1">1317_t:CDS:1</fullName>
    </submittedName>
</protein>
<dbReference type="EMBL" id="CAJVQB010115585">
    <property type="protein sequence ID" value="CAG8852731.1"/>
    <property type="molecule type" value="Genomic_DNA"/>
</dbReference>
<name>A0ABN7XE56_GIGMA</name>
<organism evidence="1 2">
    <name type="scientific">Gigaspora margarita</name>
    <dbReference type="NCBI Taxonomy" id="4874"/>
    <lineage>
        <taxon>Eukaryota</taxon>
        <taxon>Fungi</taxon>
        <taxon>Fungi incertae sedis</taxon>
        <taxon>Mucoromycota</taxon>
        <taxon>Glomeromycotina</taxon>
        <taxon>Glomeromycetes</taxon>
        <taxon>Diversisporales</taxon>
        <taxon>Gigasporaceae</taxon>
        <taxon>Gigaspora</taxon>
    </lineage>
</organism>
<dbReference type="SUPFAM" id="SSF47769">
    <property type="entry name" value="SAM/Pointed domain"/>
    <property type="match status" value="1"/>
</dbReference>
<comment type="caution">
    <text evidence="1">The sequence shown here is derived from an EMBL/GenBank/DDBJ whole genome shotgun (WGS) entry which is preliminary data.</text>
</comment>
<keyword evidence="2" id="KW-1185">Reference proteome</keyword>
<proteinExistence type="predicted"/>
<feature type="non-terminal residue" evidence="1">
    <location>
        <position position="1"/>
    </location>
</feature>
<dbReference type="InterPro" id="IPR013761">
    <property type="entry name" value="SAM/pointed_sf"/>
</dbReference>
<accession>A0ABN7XE56</accession>
<evidence type="ECO:0000313" key="1">
    <source>
        <dbReference type="EMBL" id="CAG8852731.1"/>
    </source>
</evidence>